<proteinExistence type="predicted"/>
<comment type="caution">
    <text evidence="1">The sequence shown here is derived from an EMBL/GenBank/DDBJ whole genome shotgun (WGS) entry which is preliminary data.</text>
</comment>
<gene>
    <name evidence="1" type="ORF">FGL98_25025</name>
</gene>
<reference evidence="1 2" key="1">
    <citation type="submission" date="2019-05" db="EMBL/GenBank/DDBJ databases">
        <authorList>
            <person name="Lee S.D."/>
        </authorList>
    </citation>
    <scope>NUCLEOTIDE SEQUENCE [LARGE SCALE GENOMIC DNA]</scope>
    <source>
        <strain evidence="1 2">C5-26</strain>
    </source>
</reference>
<accession>A0A563DPA4</accession>
<dbReference type="Proteomes" id="UP000320244">
    <property type="component" value="Unassembled WGS sequence"/>
</dbReference>
<dbReference type="OrthoDB" id="9800567at2"/>
<organism evidence="1 2">
    <name type="scientific">Leekyejoonella antrihumi</name>
    <dbReference type="NCBI Taxonomy" id="1660198"/>
    <lineage>
        <taxon>Bacteria</taxon>
        <taxon>Bacillati</taxon>
        <taxon>Actinomycetota</taxon>
        <taxon>Actinomycetes</taxon>
        <taxon>Micrococcales</taxon>
        <taxon>Dermacoccaceae</taxon>
        <taxon>Leekyejoonella</taxon>
    </lineage>
</organism>
<evidence type="ECO:0000313" key="1">
    <source>
        <dbReference type="EMBL" id="TWP31773.1"/>
    </source>
</evidence>
<keyword evidence="1" id="KW-0548">Nucleotidyltransferase</keyword>
<keyword evidence="1" id="KW-0808">Transferase</keyword>
<dbReference type="GO" id="GO:0016779">
    <property type="term" value="F:nucleotidyltransferase activity"/>
    <property type="evidence" value="ECO:0007669"/>
    <property type="project" value="UniProtKB-KW"/>
</dbReference>
<dbReference type="EMBL" id="VCQV01000123">
    <property type="protein sequence ID" value="TWP31773.1"/>
    <property type="molecule type" value="Genomic_DNA"/>
</dbReference>
<dbReference type="Gene3D" id="3.30.460.40">
    <property type="match status" value="1"/>
</dbReference>
<sequence>MVSLAREQLAAVAEVLGAGRRGGIEIWLRGGWAMDFYLGEISREHLDVDFFAWRHDLPQLVESLVANGWSEIGTHPRDQQRDLRRGAVELGFAPLERDVEGRVVVGGGPWRGTRWPADILSDAVVGHIGDLCCPVISPRAQVEIKQMMPEWVPAMRRRPKPRSVEGLG</sequence>
<evidence type="ECO:0000313" key="2">
    <source>
        <dbReference type="Proteomes" id="UP000320244"/>
    </source>
</evidence>
<dbReference type="RefSeq" id="WP_146321588.1">
    <property type="nucleotide sequence ID" value="NZ_VCQV01000123.1"/>
</dbReference>
<reference evidence="1 2" key="2">
    <citation type="submission" date="2019-08" db="EMBL/GenBank/DDBJ databases">
        <title>Jejuicoccus antrihumi gen. nov., sp. nov., a new member of the family Dermacoccaceae isolated from a cave.</title>
        <authorList>
            <person name="Schumann P."/>
            <person name="Kim I.S."/>
        </authorList>
    </citation>
    <scope>NUCLEOTIDE SEQUENCE [LARGE SCALE GENOMIC DNA]</scope>
    <source>
        <strain evidence="1 2">C5-26</strain>
    </source>
</reference>
<dbReference type="AlphaFoldDB" id="A0A563DPA4"/>
<protein>
    <submittedName>
        <fullName evidence="1">Aminoglycoside adenylyltransferase</fullName>
    </submittedName>
</protein>
<dbReference type="InterPro" id="IPR019646">
    <property type="entry name" value="Aminoglyc_AdlTrfase"/>
</dbReference>
<keyword evidence="2" id="KW-1185">Reference proteome</keyword>
<name>A0A563DPA4_9MICO</name>
<dbReference type="Pfam" id="PF10706">
    <property type="entry name" value="Aminoglyc_resit"/>
    <property type="match status" value="1"/>
</dbReference>